<reference evidence="8" key="1">
    <citation type="submission" date="2023-08" db="EMBL/GenBank/DDBJ databases">
        <title>Pelteobagrus vachellii genome.</title>
        <authorList>
            <person name="Liu H."/>
        </authorList>
    </citation>
    <scope>NUCLEOTIDE SEQUENCE</scope>
    <source>
        <strain evidence="8">PRFRI_2022a</strain>
        <tissue evidence="8">Muscle</tissue>
    </source>
</reference>
<evidence type="ECO:0000256" key="5">
    <source>
        <dbReference type="ARBA" id="ARBA00023136"/>
    </source>
</evidence>
<evidence type="ECO:0000313" key="8">
    <source>
        <dbReference type="EMBL" id="KAK2850108.1"/>
    </source>
</evidence>
<dbReference type="PANTHER" id="PTHR23037">
    <property type="entry name" value="CYTOKINE RECEPTOR"/>
    <property type="match status" value="1"/>
</dbReference>
<evidence type="ECO:0000256" key="2">
    <source>
        <dbReference type="ARBA" id="ARBA00022692"/>
    </source>
</evidence>
<evidence type="ECO:0000313" key="9">
    <source>
        <dbReference type="Proteomes" id="UP001187315"/>
    </source>
</evidence>
<dbReference type="InterPro" id="IPR013783">
    <property type="entry name" value="Ig-like_fold"/>
</dbReference>
<keyword evidence="2" id="KW-0812">Transmembrane</keyword>
<dbReference type="SUPFAM" id="SSF49265">
    <property type="entry name" value="Fibronectin type III"/>
    <property type="match status" value="1"/>
</dbReference>
<keyword evidence="9" id="KW-1185">Reference proteome</keyword>
<accession>A0AA88N4Y0</accession>
<keyword evidence="6" id="KW-0675">Receptor</keyword>
<dbReference type="Gene3D" id="2.60.40.10">
    <property type="entry name" value="Immunoglobulins"/>
    <property type="match status" value="1"/>
</dbReference>
<proteinExistence type="predicted"/>
<evidence type="ECO:0000256" key="7">
    <source>
        <dbReference type="SAM" id="SignalP"/>
    </source>
</evidence>
<keyword evidence="5" id="KW-0472">Membrane</keyword>
<organism evidence="8 9">
    <name type="scientific">Tachysurus vachellii</name>
    <name type="common">Darkbarbel catfish</name>
    <name type="synonym">Pelteobagrus vachellii</name>
    <dbReference type="NCBI Taxonomy" id="175792"/>
    <lineage>
        <taxon>Eukaryota</taxon>
        <taxon>Metazoa</taxon>
        <taxon>Chordata</taxon>
        <taxon>Craniata</taxon>
        <taxon>Vertebrata</taxon>
        <taxon>Euteleostomi</taxon>
        <taxon>Actinopterygii</taxon>
        <taxon>Neopterygii</taxon>
        <taxon>Teleostei</taxon>
        <taxon>Ostariophysi</taxon>
        <taxon>Siluriformes</taxon>
        <taxon>Bagridae</taxon>
        <taxon>Tachysurus</taxon>
    </lineage>
</organism>
<name>A0AA88N4Y0_TACVA</name>
<dbReference type="EMBL" id="JAVHJS010000008">
    <property type="protein sequence ID" value="KAK2850108.1"/>
    <property type="molecule type" value="Genomic_DNA"/>
</dbReference>
<feature type="signal peptide" evidence="7">
    <location>
        <begin position="1"/>
        <end position="21"/>
    </location>
</feature>
<sequence>MKCCTCCVLLVLCVAQFRVKCASVGLNTFNMKISHTSHSLNMSWEMPDQQKSKLCYRTHVQYRSHCETSWKNNTNISKFSFVLPAPDMKKNYAFRLRMRLDCIDQSWGEWSPVKYWRNDTGPCITEVSLFTVKDYLLISMAPVAGFMLVYAITHDRVRRLVLPIIPDPKHIQERILNIEQVQWWSNFTQTCEDCKVSEIKVNDREEEKTEITLIKCDLDVDEQLPHTHPNHMVPGRHSFDLAKNDSMNSIHSSDTSEDNIGTQCLTTRPGYIII</sequence>
<keyword evidence="3 7" id="KW-0732">Signal</keyword>
<dbReference type="AlphaFoldDB" id="A0AA88N4Y0"/>
<dbReference type="InterPro" id="IPR036116">
    <property type="entry name" value="FN3_sf"/>
</dbReference>
<dbReference type="GO" id="GO:0004896">
    <property type="term" value="F:cytokine receptor activity"/>
    <property type="evidence" value="ECO:0007669"/>
    <property type="project" value="TreeGrafter"/>
</dbReference>
<evidence type="ECO:0000256" key="1">
    <source>
        <dbReference type="ARBA" id="ARBA00004167"/>
    </source>
</evidence>
<gene>
    <name evidence="8" type="ORF">Q7C36_008891</name>
</gene>
<comment type="subcellular location">
    <subcellularLocation>
        <location evidence="1">Membrane</location>
        <topology evidence="1">Single-pass membrane protein</topology>
    </subcellularLocation>
</comment>
<dbReference type="GO" id="GO:0009897">
    <property type="term" value="C:external side of plasma membrane"/>
    <property type="evidence" value="ECO:0007669"/>
    <property type="project" value="TreeGrafter"/>
</dbReference>
<dbReference type="Proteomes" id="UP001187315">
    <property type="component" value="Unassembled WGS sequence"/>
</dbReference>
<feature type="chain" id="PRO_5041652152" evidence="7">
    <location>
        <begin position="22"/>
        <end position="274"/>
    </location>
</feature>
<comment type="caution">
    <text evidence="8">The sequence shown here is derived from an EMBL/GenBank/DDBJ whole genome shotgun (WGS) entry which is preliminary data.</text>
</comment>
<dbReference type="PANTHER" id="PTHR23037:SF47">
    <property type="entry name" value="INTERLEUKIN 2 RECEPTOR SUBUNIT GAMMA"/>
    <property type="match status" value="1"/>
</dbReference>
<evidence type="ECO:0000256" key="3">
    <source>
        <dbReference type="ARBA" id="ARBA00022729"/>
    </source>
</evidence>
<keyword evidence="4" id="KW-1133">Transmembrane helix</keyword>
<evidence type="ECO:0000256" key="6">
    <source>
        <dbReference type="ARBA" id="ARBA00023170"/>
    </source>
</evidence>
<evidence type="ECO:0000256" key="4">
    <source>
        <dbReference type="ARBA" id="ARBA00022989"/>
    </source>
</evidence>
<protein>
    <submittedName>
        <fullName evidence="8">Uncharacterized protein</fullName>
    </submittedName>
</protein>